<evidence type="ECO:0000256" key="1">
    <source>
        <dbReference type="ARBA" id="ARBA00007228"/>
    </source>
</evidence>
<keyword evidence="2 5" id="KW-0489">Methyltransferase</keyword>
<evidence type="ECO:0000313" key="6">
    <source>
        <dbReference type="Proteomes" id="UP000254437"/>
    </source>
</evidence>
<organism evidence="5 6">
    <name type="scientific">Moraxella lacunata</name>
    <dbReference type="NCBI Taxonomy" id="477"/>
    <lineage>
        <taxon>Bacteria</taxon>
        <taxon>Pseudomonadati</taxon>
        <taxon>Pseudomonadota</taxon>
        <taxon>Gammaproteobacteria</taxon>
        <taxon>Moraxellales</taxon>
        <taxon>Moraxellaceae</taxon>
        <taxon>Moraxella</taxon>
    </lineage>
</organism>
<dbReference type="PANTHER" id="PTHR42786">
    <property type="entry name" value="TRNA/RRNA METHYLTRANSFERASE"/>
    <property type="match status" value="1"/>
</dbReference>
<dbReference type="RefSeq" id="WP_258556846.1">
    <property type="nucleotide sequence ID" value="NZ_UGQU01000001.1"/>
</dbReference>
<dbReference type="InterPro" id="IPR029028">
    <property type="entry name" value="Alpha/beta_knot_MTases"/>
</dbReference>
<reference evidence="5 6" key="1">
    <citation type="submission" date="2018-06" db="EMBL/GenBank/DDBJ databases">
        <authorList>
            <consortium name="Pathogen Informatics"/>
            <person name="Doyle S."/>
        </authorList>
    </citation>
    <scope>NUCLEOTIDE SEQUENCE [LARGE SCALE GENOMIC DNA]</scope>
    <source>
        <strain evidence="5 6">NCTC10359</strain>
    </source>
</reference>
<gene>
    <name evidence="5" type="ORF">NCTC10359_00322</name>
</gene>
<dbReference type="GO" id="GO:0005829">
    <property type="term" value="C:cytosol"/>
    <property type="evidence" value="ECO:0007669"/>
    <property type="project" value="TreeGrafter"/>
</dbReference>
<keyword evidence="4" id="KW-0949">S-adenosyl-L-methionine</keyword>
<dbReference type="InterPro" id="IPR004384">
    <property type="entry name" value="RNA_MeTrfase_TrmJ/LasT"/>
</dbReference>
<dbReference type="Proteomes" id="UP000254437">
    <property type="component" value="Unassembled WGS sequence"/>
</dbReference>
<protein>
    <submittedName>
        <fullName evidence="5">Uncharacterized tRNA/rRNA methyltransferase HI_0380</fullName>
        <ecNumber evidence="5">2.1.1.-</ecNumber>
    </submittedName>
</protein>
<comment type="similarity">
    <text evidence="1">Belongs to the class IV-like SAM-binding methyltransferase superfamily. RNA methyltransferase TrmH family.</text>
</comment>
<dbReference type="PANTHER" id="PTHR42786:SF2">
    <property type="entry name" value="TRNA (CYTIDINE_URIDINE-2'-O-)-METHYLTRANSFERASE TRMJ"/>
    <property type="match status" value="1"/>
</dbReference>
<dbReference type="SUPFAM" id="SSF75217">
    <property type="entry name" value="alpha/beta knot"/>
    <property type="match status" value="1"/>
</dbReference>
<evidence type="ECO:0000313" key="5">
    <source>
        <dbReference type="EMBL" id="STZ55726.1"/>
    </source>
</evidence>
<proteinExistence type="inferred from homology"/>
<evidence type="ECO:0000256" key="2">
    <source>
        <dbReference type="ARBA" id="ARBA00022603"/>
    </source>
</evidence>
<accession>A0A378T862</accession>
<dbReference type="EC" id="2.1.1.-" evidence="5"/>
<dbReference type="GO" id="GO:0002128">
    <property type="term" value="P:tRNA nucleoside ribose methylation"/>
    <property type="evidence" value="ECO:0007669"/>
    <property type="project" value="TreeGrafter"/>
</dbReference>
<dbReference type="GO" id="GO:0008173">
    <property type="term" value="F:RNA methyltransferase activity"/>
    <property type="evidence" value="ECO:0007669"/>
    <property type="project" value="InterPro"/>
</dbReference>
<name>A0A378T862_MORLA</name>
<dbReference type="AlphaFoldDB" id="A0A378T862"/>
<dbReference type="Gene3D" id="3.40.1280.10">
    <property type="match status" value="1"/>
</dbReference>
<dbReference type="InterPro" id="IPR029026">
    <property type="entry name" value="tRNA_m1G_MTases_N"/>
</dbReference>
<keyword evidence="3 5" id="KW-0808">Transferase</keyword>
<evidence type="ECO:0000256" key="3">
    <source>
        <dbReference type="ARBA" id="ARBA00022679"/>
    </source>
</evidence>
<evidence type="ECO:0000256" key="4">
    <source>
        <dbReference type="ARBA" id="ARBA00022691"/>
    </source>
</evidence>
<dbReference type="EMBL" id="UGQU01000001">
    <property type="protein sequence ID" value="STZ55726.1"/>
    <property type="molecule type" value="Genomic_DNA"/>
</dbReference>
<sequence length="126" mass="13382">MPNTPLNRIHTIMVNTTLPANIGSAARAMHTMGLSHLTVVAPRLPIDETSHANAAGGTSVLDNAIIADTIETALSPHALTVMASDALAIYPSLSSHQTSVRCCVMIFWLKTPKQPSPWSLGVKTED</sequence>